<proteinExistence type="predicted"/>
<gene>
    <name evidence="2" type="ORF">M972_1199</name>
</gene>
<dbReference type="EMBL" id="PDBW01000001">
    <property type="protein sequence ID" value="PFH01367.1"/>
    <property type="molecule type" value="Genomic_DNA"/>
</dbReference>
<evidence type="ECO:0000313" key="3">
    <source>
        <dbReference type="Proteomes" id="UP000223596"/>
    </source>
</evidence>
<protein>
    <submittedName>
        <fullName evidence="2">Membrane protein</fullName>
    </submittedName>
</protein>
<dbReference type="Pfam" id="PF04018">
    <property type="entry name" value="VCA0040-like"/>
    <property type="match status" value="1"/>
</dbReference>
<feature type="transmembrane region" description="Helical" evidence="1">
    <location>
        <begin position="117"/>
        <end position="135"/>
    </location>
</feature>
<feature type="transmembrane region" description="Helical" evidence="1">
    <location>
        <begin position="255"/>
        <end position="276"/>
    </location>
</feature>
<dbReference type="RefSeq" id="WP_003518362.1">
    <property type="nucleotide sequence ID" value="NZ_CP013828.1"/>
</dbReference>
<dbReference type="PANTHER" id="PTHR37308">
    <property type="entry name" value="INTEGRAL MEMBRANE PROTEIN"/>
    <property type="match status" value="1"/>
</dbReference>
<evidence type="ECO:0000313" key="2">
    <source>
        <dbReference type="EMBL" id="PFH01367.1"/>
    </source>
</evidence>
<feature type="transmembrane region" description="Helical" evidence="1">
    <location>
        <begin position="191"/>
        <end position="211"/>
    </location>
</feature>
<keyword evidence="1" id="KW-0812">Transmembrane</keyword>
<organism evidence="2 3">
    <name type="scientific">Acetivibrio thermocellus AD2</name>
    <dbReference type="NCBI Taxonomy" id="1138384"/>
    <lineage>
        <taxon>Bacteria</taxon>
        <taxon>Bacillati</taxon>
        <taxon>Bacillota</taxon>
        <taxon>Clostridia</taxon>
        <taxon>Eubacteriales</taxon>
        <taxon>Oscillospiraceae</taxon>
        <taxon>Acetivibrio</taxon>
    </lineage>
</organism>
<dbReference type="InterPro" id="IPR007163">
    <property type="entry name" value="VCA0040-like"/>
</dbReference>
<feature type="transmembrane region" description="Helical" evidence="1">
    <location>
        <begin position="16"/>
        <end position="39"/>
    </location>
</feature>
<sequence length="285" mass="30713">MKSGLKDDLFTIVKGYIIGSSMSVPGVSGGTMAILLGIYDRLISSISNFLKDIKGNVLFLVKFCIGAGLGICSLSFLIKWLLEKFPVPVSMFFLGAVIGGIPALYKKTKESSLRISSAFYFLLGLLVVISIGFIPEESINIGSGSGVVHYLMILVAGIVIALALVLPGISTSHMLLVLGMYESMLTAITEFDVFYIGTLGIATLIGVFLITKPIEWTLNTFPHQTYCAIIGFVLGSTAEIFQEKILPAIPENAGVPWWIGCGLMSIATFILGFMAIKSLSRFQED</sequence>
<dbReference type="Proteomes" id="UP000223596">
    <property type="component" value="Unassembled WGS sequence"/>
</dbReference>
<keyword evidence="1" id="KW-0472">Membrane</keyword>
<comment type="caution">
    <text evidence="2">The sequence shown here is derived from an EMBL/GenBank/DDBJ whole genome shotgun (WGS) entry which is preliminary data.</text>
</comment>
<feature type="transmembrane region" description="Helical" evidence="1">
    <location>
        <begin position="87"/>
        <end position="105"/>
    </location>
</feature>
<accession>A0AB36TBC9</accession>
<dbReference type="AlphaFoldDB" id="A0AB36TBC9"/>
<feature type="transmembrane region" description="Helical" evidence="1">
    <location>
        <begin position="147"/>
        <end position="170"/>
    </location>
</feature>
<evidence type="ECO:0000256" key="1">
    <source>
        <dbReference type="SAM" id="Phobius"/>
    </source>
</evidence>
<reference evidence="2 3" key="1">
    <citation type="submission" date="2017-09" db="EMBL/GenBank/DDBJ databases">
        <title>Evaluation of Pacific Biosciences Sequencing Technology to Finishing C. thermocellum Genome Sequences.</title>
        <authorList>
            <person name="Brown S."/>
        </authorList>
    </citation>
    <scope>NUCLEOTIDE SEQUENCE [LARGE SCALE GENOMIC DNA]</scope>
    <source>
        <strain evidence="2 3">AD2</strain>
    </source>
</reference>
<dbReference type="GeneID" id="35805012"/>
<name>A0AB36TBC9_ACETH</name>
<feature type="transmembrane region" description="Helical" evidence="1">
    <location>
        <begin position="59"/>
        <end position="81"/>
    </location>
</feature>
<dbReference type="PANTHER" id="PTHR37308:SF1">
    <property type="entry name" value="POLYPRENYL-PHOSPHATE TRANSPORTER"/>
    <property type="match status" value="1"/>
</dbReference>
<keyword evidence="1" id="KW-1133">Transmembrane helix</keyword>